<keyword evidence="3" id="KW-0858">Xylan degradation</keyword>
<protein>
    <recommendedName>
        <fullName evidence="11">Feruloyl esterase</fullName>
    </recommendedName>
</protein>
<keyword evidence="4 8" id="KW-0732">Signal</keyword>
<comment type="subcellular location">
    <subcellularLocation>
        <location evidence="1">Secreted</location>
    </subcellularLocation>
</comment>
<dbReference type="SUPFAM" id="SSF53474">
    <property type="entry name" value="alpha/beta-Hydrolases"/>
    <property type="match status" value="1"/>
</dbReference>
<keyword evidence="7" id="KW-0624">Polysaccharide degradation</keyword>
<dbReference type="GO" id="GO:0045493">
    <property type="term" value="P:xylan catabolic process"/>
    <property type="evidence" value="ECO:0007669"/>
    <property type="project" value="UniProtKB-KW"/>
</dbReference>
<proteinExistence type="predicted"/>
<evidence type="ECO:0000313" key="10">
    <source>
        <dbReference type="Proteomes" id="UP000663834"/>
    </source>
</evidence>
<evidence type="ECO:0000256" key="1">
    <source>
        <dbReference type="ARBA" id="ARBA00004613"/>
    </source>
</evidence>
<dbReference type="PANTHER" id="PTHR38050:SF2">
    <property type="entry name" value="FERULOYL ESTERASE C-RELATED"/>
    <property type="match status" value="1"/>
</dbReference>
<evidence type="ECO:0000256" key="6">
    <source>
        <dbReference type="ARBA" id="ARBA00023277"/>
    </source>
</evidence>
<dbReference type="InterPro" id="IPR029058">
    <property type="entry name" value="AB_hydrolase_fold"/>
</dbReference>
<evidence type="ECO:0000313" key="9">
    <source>
        <dbReference type="EMBL" id="CAF1684375.1"/>
    </source>
</evidence>
<keyword evidence="2" id="KW-0964">Secreted</keyword>
<dbReference type="GO" id="GO:0005576">
    <property type="term" value="C:extracellular region"/>
    <property type="evidence" value="ECO:0007669"/>
    <property type="project" value="UniProtKB-SubCell"/>
</dbReference>
<gene>
    <name evidence="9" type="ORF">KQP761_LOCUS37927</name>
</gene>
<reference evidence="9" key="1">
    <citation type="submission" date="2021-02" db="EMBL/GenBank/DDBJ databases">
        <authorList>
            <person name="Nowell W R."/>
        </authorList>
    </citation>
    <scope>NUCLEOTIDE SEQUENCE</scope>
</reference>
<name>A0A816H5R5_9BILA</name>
<dbReference type="Gene3D" id="3.40.50.1820">
    <property type="entry name" value="alpha/beta hydrolase"/>
    <property type="match status" value="1"/>
</dbReference>
<keyword evidence="6" id="KW-0119">Carbohydrate metabolism</keyword>
<dbReference type="Proteomes" id="UP000663834">
    <property type="component" value="Unassembled WGS sequence"/>
</dbReference>
<dbReference type="PANTHER" id="PTHR38050">
    <property type="match status" value="1"/>
</dbReference>
<evidence type="ECO:0000256" key="3">
    <source>
        <dbReference type="ARBA" id="ARBA00022651"/>
    </source>
</evidence>
<evidence type="ECO:0000256" key="4">
    <source>
        <dbReference type="ARBA" id="ARBA00022729"/>
    </source>
</evidence>
<dbReference type="EMBL" id="CAJNOW010021466">
    <property type="protein sequence ID" value="CAF1684375.1"/>
    <property type="molecule type" value="Genomic_DNA"/>
</dbReference>
<feature type="signal peptide" evidence="8">
    <location>
        <begin position="1"/>
        <end position="22"/>
    </location>
</feature>
<dbReference type="InterPro" id="IPR043595">
    <property type="entry name" value="FaeB/C/D"/>
</dbReference>
<sequence length="366" mass="38862">MRQQLLLCWASILALAVLPSESVLSSGCGKSLPDDFSSGQTTSMEVPAMNGQPVRHYKVHLSANYQNDRGHAIVFSFHGHNGNMAKQEDLSQLSLKGVLINGARIIAVYPKGKEGTDGQSAWQGAPYSAPSVLINGAGIIAVYPKGKEGTDGQSAWQGAPYSAPGVDDIAFVNTMIATLQSTFCVDSSRIYATGKSNGAGFVNLLACTPSIASKIAAFATVSAAFYTGTFNGDRPTQRALPILDFHGTADTVVSYNGGQSHGGTQVSIDNFRQGWASRNDCQNKSTISHLSAETDPQQLVEIQTWNTNCKTGGIVIGYKITAGQHSWPRTTLPAKCNGNVGTNDCTTTVFDATSSFIIPFFNTYTL</sequence>
<keyword evidence="5" id="KW-0378">Hydrolase</keyword>
<evidence type="ECO:0000256" key="7">
    <source>
        <dbReference type="ARBA" id="ARBA00023326"/>
    </source>
</evidence>
<evidence type="ECO:0008006" key="11">
    <source>
        <dbReference type="Google" id="ProtNLM"/>
    </source>
</evidence>
<dbReference type="AlphaFoldDB" id="A0A816H5R5"/>
<dbReference type="GO" id="GO:0030600">
    <property type="term" value="F:feruloyl esterase activity"/>
    <property type="evidence" value="ECO:0007669"/>
    <property type="project" value="InterPro"/>
</dbReference>
<comment type="caution">
    <text evidence="9">The sequence shown here is derived from an EMBL/GenBank/DDBJ whole genome shotgun (WGS) entry which is preliminary data.</text>
</comment>
<evidence type="ECO:0000256" key="8">
    <source>
        <dbReference type="SAM" id="SignalP"/>
    </source>
</evidence>
<organism evidence="9 10">
    <name type="scientific">Rotaria magnacalcarata</name>
    <dbReference type="NCBI Taxonomy" id="392030"/>
    <lineage>
        <taxon>Eukaryota</taxon>
        <taxon>Metazoa</taxon>
        <taxon>Spiralia</taxon>
        <taxon>Gnathifera</taxon>
        <taxon>Rotifera</taxon>
        <taxon>Eurotatoria</taxon>
        <taxon>Bdelloidea</taxon>
        <taxon>Philodinida</taxon>
        <taxon>Philodinidae</taxon>
        <taxon>Rotaria</taxon>
    </lineage>
</organism>
<feature type="chain" id="PRO_5032998339" description="Feruloyl esterase" evidence="8">
    <location>
        <begin position="23"/>
        <end position="366"/>
    </location>
</feature>
<dbReference type="OrthoDB" id="424610at2759"/>
<evidence type="ECO:0000256" key="5">
    <source>
        <dbReference type="ARBA" id="ARBA00022801"/>
    </source>
</evidence>
<accession>A0A816H5R5</accession>
<evidence type="ECO:0000256" key="2">
    <source>
        <dbReference type="ARBA" id="ARBA00022525"/>
    </source>
</evidence>